<organism evidence="3 4">
    <name type="scientific">Hymenobacter polaris</name>
    <dbReference type="NCBI Taxonomy" id="2682546"/>
    <lineage>
        <taxon>Bacteria</taxon>
        <taxon>Pseudomonadati</taxon>
        <taxon>Bacteroidota</taxon>
        <taxon>Cytophagia</taxon>
        <taxon>Cytophagales</taxon>
        <taxon>Hymenobacteraceae</taxon>
        <taxon>Hymenobacter</taxon>
    </lineage>
</organism>
<dbReference type="EMBL" id="JABBGH010000001">
    <property type="protein sequence ID" value="NML64586.1"/>
    <property type="molecule type" value="Genomic_DNA"/>
</dbReference>
<dbReference type="PANTHER" id="PTHR42852">
    <property type="entry name" value="THIOL:DISULFIDE INTERCHANGE PROTEIN DSBE"/>
    <property type="match status" value="1"/>
</dbReference>
<evidence type="ECO:0000313" key="3">
    <source>
        <dbReference type="EMBL" id="NML64586.1"/>
    </source>
</evidence>
<name>A0A7Y0AC11_9BACT</name>
<feature type="signal peptide" evidence="1">
    <location>
        <begin position="1"/>
        <end position="19"/>
    </location>
</feature>
<dbReference type="InterPro" id="IPR036249">
    <property type="entry name" value="Thioredoxin-like_sf"/>
</dbReference>
<dbReference type="PANTHER" id="PTHR42852:SF17">
    <property type="entry name" value="THIOREDOXIN-LIKE PROTEIN HI_1115"/>
    <property type="match status" value="1"/>
</dbReference>
<dbReference type="InterPro" id="IPR013766">
    <property type="entry name" value="Thioredoxin_domain"/>
</dbReference>
<dbReference type="Proteomes" id="UP000559626">
    <property type="component" value="Unassembled WGS sequence"/>
</dbReference>
<evidence type="ECO:0000256" key="1">
    <source>
        <dbReference type="SAM" id="SignalP"/>
    </source>
</evidence>
<comment type="caution">
    <text evidence="3">The sequence shown here is derived from an EMBL/GenBank/DDBJ whole genome shotgun (WGS) entry which is preliminary data.</text>
</comment>
<proteinExistence type="predicted"/>
<dbReference type="SUPFAM" id="SSF52833">
    <property type="entry name" value="Thioredoxin-like"/>
    <property type="match status" value="1"/>
</dbReference>
<keyword evidence="1" id="KW-0732">Signal</keyword>
<dbReference type="InterPro" id="IPR050553">
    <property type="entry name" value="Thioredoxin_ResA/DsbE_sf"/>
</dbReference>
<dbReference type="PROSITE" id="PS51352">
    <property type="entry name" value="THIOREDOXIN_2"/>
    <property type="match status" value="1"/>
</dbReference>
<dbReference type="CDD" id="cd02966">
    <property type="entry name" value="TlpA_like_family"/>
    <property type="match status" value="1"/>
</dbReference>
<feature type="chain" id="PRO_5031055765" evidence="1">
    <location>
        <begin position="20"/>
        <end position="226"/>
    </location>
</feature>
<dbReference type="Pfam" id="PF08534">
    <property type="entry name" value="Redoxin"/>
    <property type="match status" value="1"/>
</dbReference>
<dbReference type="GO" id="GO:0016491">
    <property type="term" value="F:oxidoreductase activity"/>
    <property type="evidence" value="ECO:0007669"/>
    <property type="project" value="InterPro"/>
</dbReference>
<dbReference type="Gene3D" id="3.40.30.10">
    <property type="entry name" value="Glutaredoxin"/>
    <property type="match status" value="1"/>
</dbReference>
<keyword evidence="4" id="KW-1185">Reference proteome</keyword>
<dbReference type="InterPro" id="IPR013740">
    <property type="entry name" value="Redoxin"/>
</dbReference>
<evidence type="ECO:0000313" key="4">
    <source>
        <dbReference type="Proteomes" id="UP000559626"/>
    </source>
</evidence>
<sequence>MMRVFALMSLLVVSLTAAAQRPRVTKATVFTDADGTVLSRQAYRNKLQTNQFVTDKAQIANAVITSISLRPAPAPDSVRTQAVSPARAYLTPAPAFTLTDINGQSYSLAALRGKVVVLNFWFIKCGVCQQEMPALKQLASDYRANPAVVFISFARDEAERLRRYIASKGDFGFAVLPLPPALAQEFGIEGYPTTAVLDRSGRYTYDKEGYVGNLRYLRQAIEHALR</sequence>
<reference evidence="3 4" key="1">
    <citation type="submission" date="2020-04" db="EMBL/GenBank/DDBJ databases">
        <title>Hymenobacter polaris sp. nov., isolated from Arctic soil.</title>
        <authorList>
            <person name="Dahal R.H."/>
        </authorList>
    </citation>
    <scope>NUCLEOTIDE SEQUENCE [LARGE SCALE GENOMIC DNA]</scope>
    <source>
        <strain evidence="3 4">RP-2-7</strain>
    </source>
</reference>
<dbReference type="RefSeq" id="WP_169529873.1">
    <property type="nucleotide sequence ID" value="NZ_JABBGH010000001.1"/>
</dbReference>
<accession>A0A7Y0AC11</accession>
<gene>
    <name evidence="3" type="ORF">HHL22_05145</name>
</gene>
<feature type="domain" description="Thioredoxin" evidence="2">
    <location>
        <begin position="87"/>
        <end position="226"/>
    </location>
</feature>
<dbReference type="AlphaFoldDB" id="A0A7Y0AC11"/>
<protein>
    <submittedName>
        <fullName evidence="3">TlpA family protein disulfide reductase</fullName>
    </submittedName>
</protein>
<evidence type="ECO:0000259" key="2">
    <source>
        <dbReference type="PROSITE" id="PS51352"/>
    </source>
</evidence>